<dbReference type="GO" id="GO:0006281">
    <property type="term" value="P:DNA repair"/>
    <property type="evidence" value="ECO:0007669"/>
    <property type="project" value="UniProtKB-ARBA"/>
</dbReference>
<dbReference type="FunFam" id="1.20.272.10:FF:000002">
    <property type="entry name" value="Replication factor C subunit 3"/>
    <property type="match status" value="1"/>
</dbReference>
<keyword evidence="8" id="KW-1185">Reference proteome</keyword>
<dbReference type="Pfam" id="PF22534">
    <property type="entry name" value="RFC_C"/>
    <property type="match status" value="1"/>
</dbReference>
<dbReference type="GO" id="GO:0006271">
    <property type="term" value="P:DNA strand elongation involved in DNA replication"/>
    <property type="evidence" value="ECO:0007669"/>
    <property type="project" value="UniProtKB-ARBA"/>
</dbReference>
<dbReference type="FunFam" id="3.40.50.300:FF:000136">
    <property type="entry name" value="Replication factor C subunit 5"/>
    <property type="match status" value="1"/>
</dbReference>
<dbReference type="PANTHER" id="PTHR11669:SF1">
    <property type="entry name" value="REPLICATION FACTOR C SUBUNIT 3"/>
    <property type="match status" value="1"/>
</dbReference>
<evidence type="ECO:0000313" key="7">
    <source>
        <dbReference type="EMBL" id="TPX31741.1"/>
    </source>
</evidence>
<dbReference type="GeneID" id="42006245"/>
<evidence type="ECO:0000259" key="6">
    <source>
        <dbReference type="SMART" id="SM00382"/>
    </source>
</evidence>
<keyword evidence="4" id="KW-0539">Nucleus</keyword>
<comment type="caution">
    <text evidence="7">The sequence shown here is derived from an EMBL/GenBank/DDBJ whole genome shotgun (WGS) entry which is preliminary data.</text>
</comment>
<dbReference type="GO" id="GO:0031390">
    <property type="term" value="C:Ctf18 RFC-like complex"/>
    <property type="evidence" value="ECO:0007669"/>
    <property type="project" value="TreeGrafter"/>
</dbReference>
<dbReference type="InterPro" id="IPR008921">
    <property type="entry name" value="DNA_pol3_clamp-load_cplx_C"/>
</dbReference>
<dbReference type="GO" id="GO:0031389">
    <property type="term" value="C:Rad17 RFC-like complex"/>
    <property type="evidence" value="ECO:0007669"/>
    <property type="project" value="TreeGrafter"/>
</dbReference>
<dbReference type="Pfam" id="PF13177">
    <property type="entry name" value="DNA_pol3_delta2"/>
    <property type="match status" value="1"/>
</dbReference>
<dbReference type="STRING" id="1806994.A0A507BXC2"/>
<evidence type="ECO:0000256" key="5">
    <source>
        <dbReference type="ARBA" id="ARBA00070185"/>
    </source>
</evidence>
<reference evidence="7 8" key="1">
    <citation type="journal article" date="2019" name="Sci. Rep.">
        <title>Comparative genomics of chytrid fungi reveal insights into the obligate biotrophic and pathogenic lifestyle of Synchytrium endobioticum.</title>
        <authorList>
            <person name="van de Vossenberg B.T.L.H."/>
            <person name="Warris S."/>
            <person name="Nguyen H.D.T."/>
            <person name="van Gent-Pelzer M.P.E."/>
            <person name="Joly D.L."/>
            <person name="van de Geest H.C."/>
            <person name="Bonants P.J.M."/>
            <person name="Smith D.S."/>
            <person name="Levesque C.A."/>
            <person name="van der Lee T.A.J."/>
        </authorList>
    </citation>
    <scope>NUCLEOTIDE SEQUENCE [LARGE SCALE GENOMIC DNA]</scope>
    <source>
        <strain evidence="7 8">JEL517</strain>
    </source>
</reference>
<dbReference type="Gene3D" id="3.40.50.300">
    <property type="entry name" value="P-loop containing nucleotide triphosphate hydrolases"/>
    <property type="match status" value="1"/>
</dbReference>
<protein>
    <recommendedName>
        <fullName evidence="5">Replication factor C subunit 5</fullName>
    </recommendedName>
</protein>
<proteinExistence type="inferred from homology"/>
<dbReference type="AlphaFoldDB" id="A0A507BXC2"/>
<dbReference type="OrthoDB" id="761538at2759"/>
<name>A0A507BXC2_9FUNG</name>
<dbReference type="PANTHER" id="PTHR11669">
    <property type="entry name" value="REPLICATION FACTOR C / DNA POLYMERASE III GAMMA-TAU SUBUNIT"/>
    <property type="match status" value="1"/>
</dbReference>
<dbReference type="CDD" id="cd00009">
    <property type="entry name" value="AAA"/>
    <property type="match status" value="1"/>
</dbReference>
<evidence type="ECO:0000256" key="3">
    <source>
        <dbReference type="ARBA" id="ARBA00022705"/>
    </source>
</evidence>
<dbReference type="RefSeq" id="XP_031023100.1">
    <property type="nucleotide sequence ID" value="XM_031170948.1"/>
</dbReference>
<evidence type="ECO:0000256" key="2">
    <source>
        <dbReference type="ARBA" id="ARBA00005378"/>
    </source>
</evidence>
<dbReference type="GO" id="GO:0005663">
    <property type="term" value="C:DNA replication factor C complex"/>
    <property type="evidence" value="ECO:0007669"/>
    <property type="project" value="TreeGrafter"/>
</dbReference>
<feature type="domain" description="AAA+ ATPase" evidence="6">
    <location>
        <begin position="36"/>
        <end position="189"/>
    </location>
</feature>
<dbReference type="Pfam" id="PF21960">
    <property type="entry name" value="RCF1-5-like_lid"/>
    <property type="match status" value="1"/>
</dbReference>
<dbReference type="FunFam" id="1.10.8.60:FF:000030">
    <property type="entry name" value="replication factor C subunit 3"/>
    <property type="match status" value="1"/>
</dbReference>
<accession>A0A507BXC2</accession>
<organism evidence="7 8">
    <name type="scientific">Synchytrium microbalum</name>
    <dbReference type="NCBI Taxonomy" id="1806994"/>
    <lineage>
        <taxon>Eukaryota</taxon>
        <taxon>Fungi</taxon>
        <taxon>Fungi incertae sedis</taxon>
        <taxon>Chytridiomycota</taxon>
        <taxon>Chytridiomycota incertae sedis</taxon>
        <taxon>Chytridiomycetes</taxon>
        <taxon>Synchytriales</taxon>
        <taxon>Synchytriaceae</taxon>
        <taxon>Synchytrium</taxon>
    </lineage>
</organism>
<dbReference type="InterPro" id="IPR050238">
    <property type="entry name" value="DNA_Rep/Repair_Clamp_Loader"/>
</dbReference>
<evidence type="ECO:0000256" key="1">
    <source>
        <dbReference type="ARBA" id="ARBA00004123"/>
    </source>
</evidence>
<evidence type="ECO:0000313" key="8">
    <source>
        <dbReference type="Proteomes" id="UP000319731"/>
    </source>
</evidence>
<dbReference type="Gene3D" id="1.20.272.10">
    <property type="match status" value="1"/>
</dbReference>
<dbReference type="Gene3D" id="1.10.8.60">
    <property type="match status" value="1"/>
</dbReference>
<dbReference type="InterPro" id="IPR003593">
    <property type="entry name" value="AAA+_ATPase"/>
</dbReference>
<comment type="similarity">
    <text evidence="2">Belongs to the activator 1 small subunits family.</text>
</comment>
<gene>
    <name evidence="7" type="ORF">SmJEL517_g05020</name>
</gene>
<evidence type="ECO:0000256" key="4">
    <source>
        <dbReference type="ARBA" id="ARBA00023242"/>
    </source>
</evidence>
<comment type="subcellular location">
    <subcellularLocation>
        <location evidence="1">Nucleus</location>
    </subcellularLocation>
</comment>
<keyword evidence="3" id="KW-0235">DNA replication</keyword>
<dbReference type="GO" id="GO:0003689">
    <property type="term" value="F:DNA clamp loader activity"/>
    <property type="evidence" value="ECO:0007669"/>
    <property type="project" value="TreeGrafter"/>
</dbReference>
<dbReference type="SUPFAM" id="SSF48019">
    <property type="entry name" value="post-AAA+ oligomerization domain-like"/>
    <property type="match status" value="1"/>
</dbReference>
<dbReference type="InterPro" id="IPR027417">
    <property type="entry name" value="P-loop_NTPase"/>
</dbReference>
<dbReference type="SMART" id="SM00382">
    <property type="entry name" value="AAA"/>
    <property type="match status" value="1"/>
</dbReference>
<dbReference type="SUPFAM" id="SSF52540">
    <property type="entry name" value="P-loop containing nucleoside triphosphate hydrolases"/>
    <property type="match status" value="1"/>
</dbReference>
<dbReference type="GO" id="GO:0031391">
    <property type="term" value="C:Elg1 RFC-like complex"/>
    <property type="evidence" value="ECO:0007669"/>
    <property type="project" value="TreeGrafter"/>
</dbReference>
<dbReference type="GO" id="GO:0003677">
    <property type="term" value="F:DNA binding"/>
    <property type="evidence" value="ECO:0007669"/>
    <property type="project" value="InterPro"/>
</dbReference>
<sequence>MVAQLWVDKHRPSTLDKLDYHKALSEQLKALASAGDLPHLLVYGPSGAGKKTRIMAILREVFGTAVEKIKTDVKVFTTPSNVKKEIHIVSSNYHIELTPSDVGIYDRVIIQDLLKDIGQTQQVDQNAKRAFKVVIINEADTLSRDAQAGLRRTMEKYMGNLRIIMCCNSTSKIISPIRSRCLLVRVPAPSVEEMMTGLQRVAHKESVKLPEAFARKLAEEADGNMRKAVLMLEAAKVQQYPFTDDQIVTKPDWEEFTANVARAILREQTPAQLLVVRNYLYELLTHMIPPDIIIRTLALNLVKDVSEEMKGNIVELAAQYEHQIRLGSKPIIHLEAFVAKFMSLYRRWIVEFQG</sequence>
<dbReference type="EMBL" id="QEAO01000040">
    <property type="protein sequence ID" value="TPX31741.1"/>
    <property type="molecule type" value="Genomic_DNA"/>
</dbReference>
<dbReference type="Proteomes" id="UP000319731">
    <property type="component" value="Unassembled WGS sequence"/>
</dbReference>